<proteinExistence type="predicted"/>
<evidence type="ECO:0000313" key="1">
    <source>
        <dbReference type="EMBL" id="EMM74585.1"/>
    </source>
</evidence>
<dbReference type="EMBL" id="AFJM02000009">
    <property type="protein sequence ID" value="EMM74585.1"/>
    <property type="molecule type" value="Genomic_DNA"/>
</dbReference>
<sequence>MNGKRPDRTALSVLINKLGFFRKTKFVLFQFVDPTTIAFTLVVPSFQ</sequence>
<accession>M6FQ51</accession>
<gene>
    <name evidence="1" type="ORF">LEP1GSC038_4504</name>
</gene>
<dbReference type="Proteomes" id="UP000012101">
    <property type="component" value="Unassembled WGS sequence"/>
</dbReference>
<name>M6FQ51_9LEPT</name>
<comment type="caution">
    <text evidence="1">The sequence shown here is derived from an EMBL/GenBank/DDBJ whole genome shotgun (WGS) entry which is preliminary data.</text>
</comment>
<organism evidence="1 2">
    <name type="scientific">Leptospira weilii str. 2006001855</name>
    <dbReference type="NCBI Taxonomy" id="996804"/>
    <lineage>
        <taxon>Bacteria</taxon>
        <taxon>Pseudomonadati</taxon>
        <taxon>Spirochaetota</taxon>
        <taxon>Spirochaetia</taxon>
        <taxon>Leptospirales</taxon>
        <taxon>Leptospiraceae</taxon>
        <taxon>Leptospira</taxon>
    </lineage>
</organism>
<reference evidence="1 2" key="1">
    <citation type="submission" date="2013-01" db="EMBL/GenBank/DDBJ databases">
        <authorList>
            <person name="Harkins D.M."/>
            <person name="Durkin A.S."/>
            <person name="Brinkac L.M."/>
            <person name="Haft D.H."/>
            <person name="Selengut J.D."/>
            <person name="Sanka R."/>
            <person name="DePew J."/>
            <person name="Purushe J."/>
            <person name="Hospenthal D.R."/>
            <person name="Murray C.K."/>
            <person name="Pimentel G."/>
            <person name="Wasfy M."/>
            <person name="Vinetz J.M."/>
            <person name="Sutton G.G."/>
            <person name="Nierman W.C."/>
            <person name="Fouts D.E."/>
        </authorList>
    </citation>
    <scope>NUCLEOTIDE SEQUENCE [LARGE SCALE GENOMIC DNA]</scope>
    <source>
        <strain evidence="1 2">2006001855</strain>
    </source>
</reference>
<protein>
    <submittedName>
        <fullName evidence="1">Uncharacterized protein</fullName>
    </submittedName>
</protein>
<evidence type="ECO:0000313" key="2">
    <source>
        <dbReference type="Proteomes" id="UP000012101"/>
    </source>
</evidence>
<dbReference type="AlphaFoldDB" id="M6FQ51"/>